<evidence type="ECO:0000313" key="3">
    <source>
        <dbReference type="Proteomes" id="UP001166251"/>
    </source>
</evidence>
<reference evidence="2" key="1">
    <citation type="submission" date="2021-07" db="EMBL/GenBank/DDBJ databases">
        <title>Neiella marina sp. nov., isolated from the intestinal content of sea cucumber Apostichopus japonicus.</title>
        <authorList>
            <person name="Bai X."/>
        </authorList>
    </citation>
    <scope>NUCLEOTIDE SEQUENCE</scope>
    <source>
        <strain evidence="2">126</strain>
    </source>
</reference>
<dbReference type="InterPro" id="IPR051531">
    <property type="entry name" value="N-acetyltransferase"/>
</dbReference>
<dbReference type="Pfam" id="PF13302">
    <property type="entry name" value="Acetyltransf_3"/>
    <property type="match status" value="1"/>
</dbReference>
<evidence type="ECO:0000313" key="2">
    <source>
        <dbReference type="EMBL" id="MBW8190822.1"/>
    </source>
</evidence>
<proteinExistence type="predicted"/>
<dbReference type="PANTHER" id="PTHR43792:SF9">
    <property type="entry name" value="RIBOSOMAL-PROTEIN-ALANINE ACETYLTRANSFERASE"/>
    <property type="match status" value="1"/>
</dbReference>
<dbReference type="EMBL" id="JAHZSS010000006">
    <property type="protein sequence ID" value="MBW8190822.1"/>
    <property type="molecule type" value="Genomic_DNA"/>
</dbReference>
<comment type="caution">
    <text evidence="2">The sequence shown here is derived from an EMBL/GenBank/DDBJ whole genome shotgun (WGS) entry which is preliminary data.</text>
</comment>
<name>A0ABS7EGJ7_9GAMM</name>
<dbReference type="Proteomes" id="UP001166251">
    <property type="component" value="Unassembled WGS sequence"/>
</dbReference>
<dbReference type="PANTHER" id="PTHR43792">
    <property type="entry name" value="GNAT FAMILY, PUTATIVE (AFU_ORTHOLOGUE AFUA_3G00765)-RELATED-RELATED"/>
    <property type="match status" value="1"/>
</dbReference>
<gene>
    <name evidence="2" type="ORF">K0504_07225</name>
</gene>
<dbReference type="Gene3D" id="3.40.630.30">
    <property type="match status" value="1"/>
</dbReference>
<organism evidence="2 3">
    <name type="scientific">Neiella holothuriorum</name>
    <dbReference type="NCBI Taxonomy" id="2870530"/>
    <lineage>
        <taxon>Bacteria</taxon>
        <taxon>Pseudomonadati</taxon>
        <taxon>Pseudomonadota</taxon>
        <taxon>Gammaproteobacteria</taxon>
        <taxon>Alteromonadales</taxon>
        <taxon>Echinimonadaceae</taxon>
        <taxon>Neiella</taxon>
    </lineage>
</organism>
<dbReference type="InterPro" id="IPR016181">
    <property type="entry name" value="Acyl_CoA_acyltransferase"/>
</dbReference>
<dbReference type="PROSITE" id="PS51186">
    <property type="entry name" value="GNAT"/>
    <property type="match status" value="1"/>
</dbReference>
<protein>
    <submittedName>
        <fullName evidence="2">GNAT family N-acetyltransferase</fullName>
    </submittedName>
</protein>
<dbReference type="SUPFAM" id="SSF55729">
    <property type="entry name" value="Acyl-CoA N-acyltransferases (Nat)"/>
    <property type="match status" value="1"/>
</dbReference>
<keyword evidence="3" id="KW-1185">Reference proteome</keyword>
<evidence type="ECO:0000259" key="1">
    <source>
        <dbReference type="PROSITE" id="PS51186"/>
    </source>
</evidence>
<dbReference type="InterPro" id="IPR000182">
    <property type="entry name" value="GNAT_dom"/>
</dbReference>
<accession>A0ABS7EGJ7</accession>
<sequence>MSEPPPILSTSRLTLTPPTTADAEALFAISSDSAVTEFLAWEPHDSVAQSKAVISSMQNAQATGQGWHWLIWQSKELVGVISLIDITLKQRSWSLFRAELAYWIDTKHQAKGYATEAAKPVIQFAFEHLGLKKIVVAHAEQNPASKRVIDKLGFTHYATERYAFEKSQTWHSLLWYDLLAEEFAGELDET</sequence>
<dbReference type="RefSeq" id="WP_220103502.1">
    <property type="nucleotide sequence ID" value="NZ_JAHZSS010000006.1"/>
</dbReference>
<feature type="domain" description="N-acetyltransferase" evidence="1">
    <location>
        <begin position="13"/>
        <end position="171"/>
    </location>
</feature>